<gene>
    <name evidence="1" type="ORF">B5807_04397</name>
</gene>
<organism evidence="1 2">
    <name type="scientific">Epicoccum nigrum</name>
    <name type="common">Soil fungus</name>
    <name type="synonym">Epicoccum purpurascens</name>
    <dbReference type="NCBI Taxonomy" id="105696"/>
    <lineage>
        <taxon>Eukaryota</taxon>
        <taxon>Fungi</taxon>
        <taxon>Dikarya</taxon>
        <taxon>Ascomycota</taxon>
        <taxon>Pezizomycotina</taxon>
        <taxon>Dothideomycetes</taxon>
        <taxon>Pleosporomycetidae</taxon>
        <taxon>Pleosporales</taxon>
        <taxon>Pleosporineae</taxon>
        <taxon>Didymellaceae</taxon>
        <taxon>Epicoccum</taxon>
    </lineage>
</organism>
<name>A0A1Y2M690_EPING</name>
<evidence type="ECO:0000313" key="2">
    <source>
        <dbReference type="Proteomes" id="UP000193240"/>
    </source>
</evidence>
<keyword evidence="2" id="KW-1185">Reference proteome</keyword>
<sequence length="141" mass="15930">MFHKISKLFFFVTLLILTAIPNVVFIDSLLDWVFAPHHTRGLVCPSLRYGCCTDLEAWRTGQPCTSPRATTNPDDCFHRKQWACCQGENYSFTCTTGFKKGMSDLKYDVVYGWRSGTSDHYFGIGKGALTDQEKQALGRTS</sequence>
<proteinExistence type="predicted"/>
<dbReference type="EMBL" id="KZ107841">
    <property type="protein sequence ID" value="OSS50997.1"/>
    <property type="molecule type" value="Genomic_DNA"/>
</dbReference>
<evidence type="ECO:0000313" key="1">
    <source>
        <dbReference type="EMBL" id="OSS50997.1"/>
    </source>
</evidence>
<dbReference type="Proteomes" id="UP000193240">
    <property type="component" value="Unassembled WGS sequence"/>
</dbReference>
<protein>
    <submittedName>
        <fullName evidence="1">Uncharacterized protein</fullName>
    </submittedName>
</protein>
<dbReference type="InParanoid" id="A0A1Y2M690"/>
<reference evidence="1 2" key="1">
    <citation type="journal article" date="2017" name="Genome Announc.">
        <title>Genome sequence of the saprophytic ascomycete Epicoccum nigrum ICMP 19927 strain isolated from New Zealand.</title>
        <authorList>
            <person name="Fokin M."/>
            <person name="Fleetwood D."/>
            <person name="Weir B.S."/>
            <person name="Villas-Boas S.G."/>
        </authorList>
    </citation>
    <scope>NUCLEOTIDE SEQUENCE [LARGE SCALE GENOMIC DNA]</scope>
    <source>
        <strain evidence="1 2">ICMP 19927</strain>
    </source>
</reference>
<accession>A0A1Y2M690</accession>
<dbReference type="AlphaFoldDB" id="A0A1Y2M690"/>